<reference evidence="2" key="2">
    <citation type="submission" date="2023-02" db="EMBL/GenBank/DDBJ databases">
        <authorList>
            <person name="Sun Q."/>
            <person name="Mori K."/>
        </authorList>
    </citation>
    <scope>NUCLEOTIDE SEQUENCE</scope>
    <source>
        <strain evidence="2">NBRC 112290</strain>
    </source>
</reference>
<accession>A0AA37XE02</accession>
<protein>
    <submittedName>
        <fullName evidence="2">Uncharacterized protein</fullName>
    </submittedName>
</protein>
<dbReference type="EMBL" id="BSUM01000001">
    <property type="protein sequence ID" value="GMA31429.1"/>
    <property type="molecule type" value="Genomic_DNA"/>
</dbReference>
<comment type="caution">
    <text evidence="2">The sequence shown here is derived from an EMBL/GenBank/DDBJ whole genome shotgun (WGS) entry which is preliminary data.</text>
</comment>
<reference evidence="2" key="1">
    <citation type="journal article" date="2014" name="Int. J. Syst. Evol. Microbiol.">
        <title>Complete genome sequence of Corynebacterium casei LMG S-19264T (=DSM 44701T), isolated from a smear-ripened cheese.</title>
        <authorList>
            <consortium name="US DOE Joint Genome Institute (JGI-PGF)"/>
            <person name="Walter F."/>
            <person name="Albersmeier A."/>
            <person name="Kalinowski J."/>
            <person name="Ruckert C."/>
        </authorList>
    </citation>
    <scope>NUCLEOTIDE SEQUENCE</scope>
    <source>
        <strain evidence="2">NBRC 112290</strain>
    </source>
</reference>
<evidence type="ECO:0000313" key="3">
    <source>
        <dbReference type="Proteomes" id="UP001157161"/>
    </source>
</evidence>
<proteinExistence type="predicted"/>
<gene>
    <name evidence="2" type="ORF">GCM10025875_14210</name>
</gene>
<name>A0AA37XE02_9MICO</name>
<dbReference type="RefSeq" id="WP_284250258.1">
    <property type="nucleotide sequence ID" value="NZ_BSUM01000001.1"/>
</dbReference>
<feature type="transmembrane region" description="Helical" evidence="1">
    <location>
        <begin position="65"/>
        <end position="98"/>
    </location>
</feature>
<feature type="transmembrane region" description="Helical" evidence="1">
    <location>
        <begin position="118"/>
        <end position="134"/>
    </location>
</feature>
<keyword evidence="1" id="KW-0812">Transmembrane</keyword>
<keyword evidence="1" id="KW-0472">Membrane</keyword>
<sequence length="146" mass="14927">MNLLIVVGLATFSTLPLLDPVPDLTLSLARGPVTRVAVLAIVAVCFVVVWVSIAVPGPSLRAESLIAAALLASVAPSVIVMRSAGWVGPFALGITLVFVDGAPDSPVARAAEMCDTRLVVGACVAILVASGVLLRRVDQSRDDTAA</sequence>
<evidence type="ECO:0000256" key="1">
    <source>
        <dbReference type="SAM" id="Phobius"/>
    </source>
</evidence>
<keyword evidence="1" id="KW-1133">Transmembrane helix</keyword>
<keyword evidence="3" id="KW-1185">Reference proteome</keyword>
<dbReference type="Proteomes" id="UP001157161">
    <property type="component" value="Unassembled WGS sequence"/>
</dbReference>
<feature type="transmembrane region" description="Helical" evidence="1">
    <location>
        <begin position="36"/>
        <end position="53"/>
    </location>
</feature>
<dbReference type="AlphaFoldDB" id="A0AA37XE02"/>
<organism evidence="2 3">
    <name type="scientific">Litorihabitans aurantiacus</name>
    <dbReference type="NCBI Taxonomy" id="1930061"/>
    <lineage>
        <taxon>Bacteria</taxon>
        <taxon>Bacillati</taxon>
        <taxon>Actinomycetota</taxon>
        <taxon>Actinomycetes</taxon>
        <taxon>Micrococcales</taxon>
        <taxon>Beutenbergiaceae</taxon>
        <taxon>Litorihabitans</taxon>
    </lineage>
</organism>
<evidence type="ECO:0000313" key="2">
    <source>
        <dbReference type="EMBL" id="GMA31429.1"/>
    </source>
</evidence>